<organism evidence="2 3">
    <name type="scientific">Flavobacterium psychrophilum (strain ATCC 49511 / DSM 21280 / CIP 103535 / JIP02/86)</name>
    <dbReference type="NCBI Taxonomy" id="402612"/>
    <lineage>
        <taxon>Bacteria</taxon>
        <taxon>Pseudomonadati</taxon>
        <taxon>Bacteroidota</taxon>
        <taxon>Flavobacteriia</taxon>
        <taxon>Flavobacteriales</taxon>
        <taxon>Flavobacteriaceae</taxon>
        <taxon>Flavobacterium</taxon>
    </lineage>
</organism>
<dbReference type="Proteomes" id="UP000006394">
    <property type="component" value="Chromosome"/>
</dbReference>
<proteinExistence type="predicted"/>
<evidence type="ECO:0000256" key="1">
    <source>
        <dbReference type="SAM" id="Coils"/>
    </source>
</evidence>
<dbReference type="Gene3D" id="1.20.120.450">
    <property type="entry name" value="dinb family like domain"/>
    <property type="match status" value="1"/>
</dbReference>
<accession>A6H1M2</accession>
<dbReference type="PATRIC" id="fig|402612.5.peg.2230"/>
<dbReference type="KEGG" id="fps:FP2185"/>
<dbReference type="HOGENOM" id="CLU_1719660_0_0_10"/>
<evidence type="ECO:0000313" key="3">
    <source>
        <dbReference type="Proteomes" id="UP000006394"/>
    </source>
</evidence>
<keyword evidence="1" id="KW-0175">Coiled coil</keyword>
<sequence length="152" mass="18113">MKFENIFANSFDTFKVFAKLEIQQASLTNNNSPKSIWQILNHLIIWQDYQIERLCENNPKEINEVDTWFAEKNIVDQSILNNKIDKFEKQIEKIKMEVNKMTIEQNNISEKLKIVQDLTVHQSFHLGEIVLIMRQNSHYPMPNEMKNFLNVE</sequence>
<dbReference type="AlphaFoldDB" id="A6H1M2"/>
<protein>
    <recommendedName>
        <fullName evidence="4">DinB-like domain-containing protein</fullName>
    </recommendedName>
</protein>
<reference evidence="2 3" key="1">
    <citation type="journal article" date="2007" name="Nat. Biotechnol.">
        <title>Complete genome sequence of the fish pathogen Flavobacterium psychrophilum.</title>
        <authorList>
            <person name="Duchaud E."/>
            <person name="Boussaha M."/>
            <person name="Loux V."/>
            <person name="Bernardet J.F."/>
            <person name="Michel C."/>
            <person name="Kerouault B."/>
            <person name="Mondot S."/>
            <person name="Nicolas P."/>
            <person name="Bossy R."/>
            <person name="Caron C."/>
            <person name="Bessieres P."/>
            <person name="Gibrat J.F."/>
            <person name="Claverol S."/>
            <person name="Dumetz F."/>
            <person name="Le Henaff M."/>
            <person name="Benmansour A."/>
        </authorList>
    </citation>
    <scope>NUCLEOTIDE SEQUENCE [LARGE SCALE GENOMIC DNA]</scope>
    <source>
        <strain evidence="3">ATCC 49511 / DSM 21280 / CIP 103535 / JIP02/86</strain>
    </source>
</reference>
<dbReference type="GeneID" id="66551622"/>
<dbReference type="SUPFAM" id="SSF109854">
    <property type="entry name" value="DinB/YfiT-like putative metalloenzymes"/>
    <property type="match status" value="1"/>
</dbReference>
<name>A6H1M2_FLAPJ</name>
<feature type="coiled-coil region" evidence="1">
    <location>
        <begin position="77"/>
        <end position="104"/>
    </location>
</feature>
<evidence type="ECO:0008006" key="4">
    <source>
        <dbReference type="Google" id="ProtNLM"/>
    </source>
</evidence>
<dbReference type="eggNOG" id="ENOG5030R8W">
    <property type="taxonomic scope" value="Bacteria"/>
</dbReference>
<evidence type="ECO:0000313" key="2">
    <source>
        <dbReference type="EMBL" id="CAL44246.1"/>
    </source>
</evidence>
<dbReference type="RefSeq" id="WP_011964281.1">
    <property type="nucleotide sequence ID" value="NC_009613.3"/>
</dbReference>
<dbReference type="InterPro" id="IPR034660">
    <property type="entry name" value="DinB/YfiT-like"/>
</dbReference>
<dbReference type="EMBL" id="AM398681">
    <property type="protein sequence ID" value="CAL44246.1"/>
    <property type="molecule type" value="Genomic_DNA"/>
</dbReference>
<gene>
    <name evidence="2" type="ordered locus">FP2185</name>
</gene>
<dbReference type="OrthoDB" id="9814103at2"/>
<dbReference type="EnsemblBacteria" id="CAL44246">
    <property type="protein sequence ID" value="CAL44246"/>
    <property type="gene ID" value="FP2185"/>
</dbReference>
<keyword evidence="3" id="KW-1185">Reference proteome</keyword>